<sequence>MKSVTIQCNICLEQVVVKKPDDEDFMYIVPLLTLTACNHHYCVECLKKLQINTAEKLKITEDKNNRIHCATCRKYSNRLHATCIMNNNMFMINICPANIKLYSTSSVNLHLVEYINTYYSTCVMPNETIKNDKPTQLQLNKLNKNYDDTLKIFDKLKSDVRTLENNLTSLNDSIENRKSTRDALNYNIFDKRQELDKLKWEITQATVKLAKIKQNAEMPQTTSNRTTVQSNIKKFTKQIYKRPQQQQQEEDEETATIDVIDLTDDSLDDTPNNTKRMRI</sequence>
<evidence type="ECO:0000256" key="4">
    <source>
        <dbReference type="PROSITE-ProRule" id="PRU00175"/>
    </source>
</evidence>
<organism evidence="8">
    <name type="scientific">Mamestra configurata nucleopolyhedrovirus</name>
    <name type="common">MacoNPV</name>
    <dbReference type="NCBI Taxonomy" id="207830"/>
    <lineage>
        <taxon>Viruses</taxon>
        <taxon>Viruses incertae sedis</taxon>
        <taxon>Naldaviricetes</taxon>
        <taxon>Lefavirales</taxon>
        <taxon>Baculoviridae</taxon>
        <taxon>Alphabaculovirus</taxon>
        <taxon>Alphabaculovirus maconfiguratae</taxon>
    </lineage>
</organism>
<proteinExistence type="predicted"/>
<feature type="compositionally biased region" description="Acidic residues" evidence="6">
    <location>
        <begin position="248"/>
        <end position="268"/>
    </location>
</feature>
<name>A0A5B9G7A6_NPVMC</name>
<evidence type="ECO:0000256" key="5">
    <source>
        <dbReference type="SAM" id="Coils"/>
    </source>
</evidence>
<evidence type="ECO:0000313" key="8">
    <source>
        <dbReference type="EMBL" id="QEE79987.1"/>
    </source>
</evidence>
<dbReference type="Gene3D" id="3.30.40.10">
    <property type="entry name" value="Zinc/RING finger domain, C3HC4 (zinc finger)"/>
    <property type="match status" value="1"/>
</dbReference>
<dbReference type="InterPro" id="IPR001841">
    <property type="entry name" value="Znf_RING"/>
</dbReference>
<evidence type="ECO:0000256" key="6">
    <source>
        <dbReference type="SAM" id="MobiDB-lite"/>
    </source>
</evidence>
<keyword evidence="2 4" id="KW-0863">Zinc-finger</keyword>
<accession>A0A5B9G7A6</accession>
<evidence type="ECO:0000259" key="7">
    <source>
        <dbReference type="PROSITE" id="PS50089"/>
    </source>
</evidence>
<keyword evidence="1" id="KW-0479">Metal-binding</keyword>
<dbReference type="InterPro" id="IPR013083">
    <property type="entry name" value="Znf_RING/FYVE/PHD"/>
</dbReference>
<evidence type="ECO:0000256" key="2">
    <source>
        <dbReference type="ARBA" id="ARBA00022771"/>
    </source>
</evidence>
<dbReference type="PROSITE" id="PS50089">
    <property type="entry name" value="ZF_RING_2"/>
    <property type="match status" value="1"/>
</dbReference>
<dbReference type="SUPFAM" id="SSF57850">
    <property type="entry name" value="RING/U-box"/>
    <property type="match status" value="1"/>
</dbReference>
<dbReference type="PROSITE" id="PS00518">
    <property type="entry name" value="ZF_RING_1"/>
    <property type="match status" value="1"/>
</dbReference>
<reference evidence="8" key="1">
    <citation type="submission" date="2019-01" db="EMBL/GenBank/DDBJ databases">
        <title>Genomics of alphabaculovirus isolates infecting Mamestra species from North America and Eurasia.</title>
        <authorList>
            <person name="Erlandson M.A."/>
            <person name="Baldwin D."/>
            <person name="Theilmann D.A."/>
        </authorList>
    </citation>
    <scope>NUCLEOTIDE SEQUENCE</scope>
    <source>
        <strain evidence="8">AB260</strain>
    </source>
</reference>
<keyword evidence="3" id="KW-0862">Zinc</keyword>
<dbReference type="InterPro" id="IPR017907">
    <property type="entry name" value="Znf_RING_CS"/>
</dbReference>
<evidence type="ECO:0000256" key="1">
    <source>
        <dbReference type="ARBA" id="ARBA00022723"/>
    </source>
</evidence>
<protein>
    <submittedName>
        <fullName evidence="8">Cg30</fullName>
    </submittedName>
</protein>
<feature type="coiled-coil region" evidence="5">
    <location>
        <begin position="153"/>
        <end position="215"/>
    </location>
</feature>
<dbReference type="EMBL" id="MK409385">
    <property type="protein sequence ID" value="QEE79987.1"/>
    <property type="molecule type" value="Genomic_DNA"/>
</dbReference>
<dbReference type="GO" id="GO:0008270">
    <property type="term" value="F:zinc ion binding"/>
    <property type="evidence" value="ECO:0007669"/>
    <property type="project" value="UniProtKB-KW"/>
</dbReference>
<keyword evidence="5" id="KW-0175">Coiled coil</keyword>
<dbReference type="SMART" id="SM00184">
    <property type="entry name" value="RING"/>
    <property type="match status" value="1"/>
</dbReference>
<evidence type="ECO:0000256" key="3">
    <source>
        <dbReference type="ARBA" id="ARBA00022833"/>
    </source>
</evidence>
<feature type="region of interest" description="Disordered" evidence="6">
    <location>
        <begin position="240"/>
        <end position="279"/>
    </location>
</feature>
<organismHost>
    <name type="scientific">Mamestra configurata</name>
    <name type="common">bertha armyworm</name>
    <dbReference type="NCBI Taxonomy" id="174822"/>
</organismHost>
<feature type="domain" description="RING-type" evidence="7">
    <location>
        <begin position="8"/>
        <end position="73"/>
    </location>
</feature>